<accession>A0A7E4ZS70</accession>
<protein>
    <submittedName>
        <fullName evidence="3">Uncharacterized protein</fullName>
    </submittedName>
</protein>
<dbReference type="AlphaFoldDB" id="A0A7E4ZS70"/>
<evidence type="ECO:0000313" key="2">
    <source>
        <dbReference type="Proteomes" id="UP000492821"/>
    </source>
</evidence>
<sequence>MLVIALNLCSKRKPETGSKQIVNPPPPETTPSSTRNASLNPTSKKESTPAVTPQSKSQLEKPLSAGVPVPTAIGSEPVTPTAAGTTNGSGGDKKKDLQKSDAGTNGVGASVQKTTKDGATGQSTAGNVSNNGSVVPGQDGVDQEGKPKVEKTVMLTLRQKKGEESDAGENDGGEAIDAGHGKDGTEKKKK</sequence>
<reference evidence="2" key="1">
    <citation type="journal article" date="2013" name="Genetics">
        <title>The draft genome and transcriptome of Panagrellus redivivus are shaped by the harsh demands of a free-living lifestyle.</title>
        <authorList>
            <person name="Srinivasan J."/>
            <person name="Dillman A.R."/>
            <person name="Macchietto M.G."/>
            <person name="Heikkinen L."/>
            <person name="Lakso M."/>
            <person name="Fracchia K.M."/>
            <person name="Antoshechkin I."/>
            <person name="Mortazavi A."/>
            <person name="Wong G."/>
            <person name="Sternberg P.W."/>
        </authorList>
    </citation>
    <scope>NUCLEOTIDE SEQUENCE [LARGE SCALE GENOMIC DNA]</scope>
    <source>
        <strain evidence="2">MT8872</strain>
    </source>
</reference>
<feature type="region of interest" description="Disordered" evidence="1">
    <location>
        <begin position="1"/>
        <end position="190"/>
    </location>
</feature>
<feature type="compositionally biased region" description="Basic and acidic residues" evidence="1">
    <location>
        <begin position="177"/>
        <end position="190"/>
    </location>
</feature>
<organism evidence="2 3">
    <name type="scientific">Panagrellus redivivus</name>
    <name type="common">Microworm</name>
    <dbReference type="NCBI Taxonomy" id="6233"/>
    <lineage>
        <taxon>Eukaryota</taxon>
        <taxon>Metazoa</taxon>
        <taxon>Ecdysozoa</taxon>
        <taxon>Nematoda</taxon>
        <taxon>Chromadorea</taxon>
        <taxon>Rhabditida</taxon>
        <taxon>Tylenchina</taxon>
        <taxon>Panagrolaimomorpha</taxon>
        <taxon>Panagrolaimoidea</taxon>
        <taxon>Panagrolaimidae</taxon>
        <taxon>Panagrellus</taxon>
    </lineage>
</organism>
<evidence type="ECO:0000313" key="3">
    <source>
        <dbReference type="WBParaSite" id="Pan_g13997.t1"/>
    </source>
</evidence>
<name>A0A7E4ZS70_PANRE</name>
<dbReference type="WBParaSite" id="Pan_g13997.t1">
    <property type="protein sequence ID" value="Pan_g13997.t1"/>
    <property type="gene ID" value="Pan_g13997"/>
</dbReference>
<dbReference type="Proteomes" id="UP000492821">
    <property type="component" value="Unassembled WGS sequence"/>
</dbReference>
<keyword evidence="2" id="KW-1185">Reference proteome</keyword>
<feature type="compositionally biased region" description="Acidic residues" evidence="1">
    <location>
        <begin position="165"/>
        <end position="174"/>
    </location>
</feature>
<proteinExistence type="predicted"/>
<feature type="compositionally biased region" description="Polar residues" evidence="1">
    <location>
        <begin position="120"/>
        <end position="133"/>
    </location>
</feature>
<reference evidence="3" key="2">
    <citation type="submission" date="2020-10" db="UniProtKB">
        <authorList>
            <consortium name="WormBaseParasite"/>
        </authorList>
    </citation>
    <scope>IDENTIFICATION</scope>
</reference>
<evidence type="ECO:0000256" key="1">
    <source>
        <dbReference type="SAM" id="MobiDB-lite"/>
    </source>
</evidence>